<reference evidence="1 2" key="1">
    <citation type="submission" date="2006-02" db="EMBL/GenBank/DDBJ databases">
        <authorList>
            <person name="Pinhassi J."/>
            <person name="Pedros-Alio C."/>
            <person name="Ferriera S."/>
            <person name="Johnson J."/>
            <person name="Kravitz S."/>
            <person name="Halpern A."/>
            <person name="Remington K."/>
            <person name="Beeson K."/>
            <person name="Tran B."/>
            <person name="Rogers Y.-H."/>
            <person name="Friedman R."/>
            <person name="Venter J.C."/>
        </authorList>
    </citation>
    <scope>NUCLEOTIDE SEQUENCE [LARGE SCALE GENOMIC DNA]</scope>
    <source>
        <strain evidence="1 2">MED297</strain>
    </source>
</reference>
<organism evidence="1 2">
    <name type="scientific">Reinekea blandensis MED297</name>
    <dbReference type="NCBI Taxonomy" id="314283"/>
    <lineage>
        <taxon>Bacteria</taxon>
        <taxon>Pseudomonadati</taxon>
        <taxon>Pseudomonadota</taxon>
        <taxon>Gammaproteobacteria</taxon>
        <taxon>Oceanospirillales</taxon>
        <taxon>Saccharospirillaceae</taxon>
        <taxon>Reinekea</taxon>
    </lineage>
</organism>
<dbReference type="Proteomes" id="UP000005953">
    <property type="component" value="Unassembled WGS sequence"/>
</dbReference>
<accession>A4BFS3</accession>
<evidence type="ECO:0000313" key="2">
    <source>
        <dbReference type="Proteomes" id="UP000005953"/>
    </source>
</evidence>
<dbReference type="AntiFam" id="ANF00042">
    <property type="entry name" value="Antisense to RNaseP"/>
</dbReference>
<name>A4BFS3_9GAMM</name>
<proteinExistence type="predicted"/>
<keyword evidence="2" id="KW-1185">Reference proteome</keyword>
<dbReference type="AlphaFoldDB" id="A4BFS3"/>
<evidence type="ECO:0000313" key="1">
    <source>
        <dbReference type="EMBL" id="EAR08941.1"/>
    </source>
</evidence>
<dbReference type="HOGENOM" id="CLU_2719465_0_0_6"/>
<sequence>MVLLQVGFTMPTLLPVSRCALTAPFHPYQARSLAVYSLLHWPSARAAQTLSGTLPYGARTFLPLQCRQRLSG</sequence>
<comment type="caution">
    <text evidence="1">The sequence shown here is derived from an EMBL/GenBank/DDBJ whole genome shotgun (WGS) entry which is preliminary data.</text>
</comment>
<dbReference type="EMBL" id="AAOE01000014">
    <property type="protein sequence ID" value="EAR08941.1"/>
    <property type="molecule type" value="Genomic_DNA"/>
</dbReference>
<gene>
    <name evidence="1" type="ORF">MED297_03592</name>
</gene>
<protein>
    <submittedName>
        <fullName evidence="1">Uncharacterized protein</fullName>
    </submittedName>
</protein>
<dbReference type="AntiFam" id="ANF00041">
    <property type="entry name" value="Antisense to RNaseP"/>
</dbReference>